<name>A0A149TLV8_9PROT</name>
<dbReference type="Proteomes" id="UP000075636">
    <property type="component" value="Unassembled WGS sequence"/>
</dbReference>
<sequence length="97" mass="10822">MTVWLRAAMAGATANLQTAFLFGSAIDPKAVARDIDIVLVTKEGAGEKGWHAIRDWRDRLAVDFEERFHMPLSAMVVTPSEWAEIDGVVVREREVLI</sequence>
<evidence type="ECO:0000313" key="2">
    <source>
        <dbReference type="Proteomes" id="UP000075636"/>
    </source>
</evidence>
<protein>
    <recommendedName>
        <fullName evidence="3">Polymerase beta nucleotidyltransferase domain-containing protein</fullName>
    </recommendedName>
</protein>
<organism evidence="1 2">
    <name type="scientific">Gluconobacter albidus</name>
    <dbReference type="NCBI Taxonomy" id="318683"/>
    <lineage>
        <taxon>Bacteria</taxon>
        <taxon>Pseudomonadati</taxon>
        <taxon>Pseudomonadota</taxon>
        <taxon>Alphaproteobacteria</taxon>
        <taxon>Acetobacterales</taxon>
        <taxon>Acetobacteraceae</taxon>
        <taxon>Gluconobacter</taxon>
    </lineage>
</organism>
<dbReference type="PATRIC" id="fig|318683.6.peg.1720"/>
<dbReference type="EMBL" id="LHZR01000089">
    <property type="protein sequence ID" value="KXV49877.1"/>
    <property type="molecule type" value="Genomic_DNA"/>
</dbReference>
<dbReference type="AlphaFoldDB" id="A0A149TLV8"/>
<proteinExistence type="predicted"/>
<comment type="caution">
    <text evidence="1">The sequence shown here is derived from an EMBL/GenBank/DDBJ whole genome shotgun (WGS) entry which is preliminary data.</text>
</comment>
<reference evidence="1 2" key="1">
    <citation type="submission" date="2015-06" db="EMBL/GenBank/DDBJ databases">
        <title>Improved classification and identification of acetic acid bacteria using matrix-assisted laser desorption/ionization time-of-flight mass spectrometry; Gluconobacter nephelii and Gluconobacter uchimurae are later heterotypic synonyms of Gluconobacter japonicus and Gluconobacter oxydans, respectively.</title>
        <authorList>
            <person name="Li L."/>
            <person name="Cleenwerck I."/>
            <person name="De Vuyst L."/>
            <person name="Vandamme P."/>
        </authorList>
    </citation>
    <scope>NUCLEOTIDE SEQUENCE [LARGE SCALE GENOMIC DNA]</scope>
    <source>
        <strain evidence="1 2">LMG 1768</strain>
    </source>
</reference>
<gene>
    <name evidence="1" type="ORF">AD945_03280</name>
</gene>
<evidence type="ECO:0000313" key="1">
    <source>
        <dbReference type="EMBL" id="KXV49877.1"/>
    </source>
</evidence>
<evidence type="ECO:0008006" key="3">
    <source>
        <dbReference type="Google" id="ProtNLM"/>
    </source>
</evidence>
<accession>A0A149TLV8</accession>